<dbReference type="Proteomes" id="UP000622707">
    <property type="component" value="Unassembled WGS sequence"/>
</dbReference>
<comment type="caution">
    <text evidence="2">The sequence shown here is derived from an EMBL/GenBank/DDBJ whole genome shotgun (WGS) entry which is preliminary data.</text>
</comment>
<evidence type="ECO:0000313" key="2">
    <source>
        <dbReference type="EMBL" id="MBL0427733.1"/>
    </source>
</evidence>
<sequence length="240" mass="25896">MGALRFALLAASLAAALTSATGNAEGSIPELTRAVAVVSSLPGPLVSGYRPEQGADNAFMHLTLRDDQVASRCSVTYDPRGEFLQRGAFAASGLSLAEGALFVMLHEKGHCANWSQPRPATGVGVADKKQAQLVEDLQDEAFADVYAVLWMSKLAPEKADHYLQSVLSLRYDEWYLLAGEAHTHYTVPTLEQLELQDVALFGPDEWRGLEPSRILTLASTLSVYSARSYRTALSAPPGMD</sequence>
<keyword evidence="1" id="KW-0732">Signal</keyword>
<proteinExistence type="predicted"/>
<feature type="signal peptide" evidence="1">
    <location>
        <begin position="1"/>
        <end position="24"/>
    </location>
</feature>
<reference evidence="2 3" key="1">
    <citation type="journal article" date="2017" name="Int. J. Syst. Evol. Microbiol.">
        <title>Ramlibacter alkalitolerans sp. nov., alkali-tolerant bacterium isolated from soil of ginseng.</title>
        <authorList>
            <person name="Lee D.H."/>
            <person name="Cha C.J."/>
        </authorList>
    </citation>
    <scope>NUCLEOTIDE SEQUENCE [LARGE SCALE GENOMIC DNA]</scope>
    <source>
        <strain evidence="2 3">KACC 19305</strain>
    </source>
</reference>
<protein>
    <submittedName>
        <fullName evidence="2">Uncharacterized protein</fullName>
    </submittedName>
</protein>
<gene>
    <name evidence="2" type="ORF">JI746_21685</name>
</gene>
<evidence type="ECO:0000313" key="3">
    <source>
        <dbReference type="Proteomes" id="UP000622707"/>
    </source>
</evidence>
<evidence type="ECO:0000256" key="1">
    <source>
        <dbReference type="SAM" id="SignalP"/>
    </source>
</evidence>
<feature type="chain" id="PRO_5046148578" evidence="1">
    <location>
        <begin position="25"/>
        <end position="240"/>
    </location>
</feature>
<name>A0ABS1JTX9_9BURK</name>
<keyword evidence="3" id="KW-1185">Reference proteome</keyword>
<accession>A0ABS1JTX9</accession>
<organism evidence="2 3">
    <name type="scientific">Ramlibacter alkalitolerans</name>
    <dbReference type="NCBI Taxonomy" id="2039631"/>
    <lineage>
        <taxon>Bacteria</taxon>
        <taxon>Pseudomonadati</taxon>
        <taxon>Pseudomonadota</taxon>
        <taxon>Betaproteobacteria</taxon>
        <taxon>Burkholderiales</taxon>
        <taxon>Comamonadaceae</taxon>
        <taxon>Ramlibacter</taxon>
    </lineage>
</organism>
<dbReference type="EMBL" id="JAEQND010000013">
    <property type="protein sequence ID" value="MBL0427733.1"/>
    <property type="molecule type" value="Genomic_DNA"/>
</dbReference>